<dbReference type="SUPFAM" id="SSF51182">
    <property type="entry name" value="RmlC-like cupins"/>
    <property type="match status" value="1"/>
</dbReference>
<accession>A0ABV1JYI1</accession>
<reference evidence="2 3" key="1">
    <citation type="submission" date="2024-03" db="EMBL/GenBank/DDBJ databases">
        <title>Draft genome sequence of Pseudonocardia tropica JCM 19149.</title>
        <authorList>
            <person name="Butdee W."/>
            <person name="Duangmal K."/>
        </authorList>
    </citation>
    <scope>NUCLEOTIDE SEQUENCE [LARGE SCALE GENOMIC DNA]</scope>
    <source>
        <strain evidence="2 3">JCM 19149</strain>
    </source>
</reference>
<organism evidence="2 3">
    <name type="scientific">Pseudonocardia tropica</name>
    <dbReference type="NCBI Taxonomy" id="681289"/>
    <lineage>
        <taxon>Bacteria</taxon>
        <taxon>Bacillati</taxon>
        <taxon>Actinomycetota</taxon>
        <taxon>Actinomycetes</taxon>
        <taxon>Pseudonocardiales</taxon>
        <taxon>Pseudonocardiaceae</taxon>
        <taxon>Pseudonocardia</taxon>
    </lineage>
</organism>
<evidence type="ECO:0000313" key="2">
    <source>
        <dbReference type="EMBL" id="MEQ3541009.1"/>
    </source>
</evidence>
<evidence type="ECO:0000313" key="3">
    <source>
        <dbReference type="Proteomes" id="UP001464923"/>
    </source>
</evidence>
<dbReference type="CDD" id="cd20299">
    <property type="entry name" value="cupin_YP766765-like"/>
    <property type="match status" value="1"/>
</dbReference>
<feature type="domain" description="Cupin type-2" evidence="1">
    <location>
        <begin position="37"/>
        <end position="100"/>
    </location>
</feature>
<dbReference type="EMBL" id="JBEDNP010000011">
    <property type="protein sequence ID" value="MEQ3541009.1"/>
    <property type="molecule type" value="Genomic_DNA"/>
</dbReference>
<proteinExistence type="predicted"/>
<sequence>MTHLTAGTARTFAMHGVTFTSFAAGASGSRSLAAWRADFAPGTPGHTHTMDREEILYIVDGALAVEIDDERFTARPGDAVLVPAGAAFRISNDGDETAQAWVTTTLGMSARMNGSGDRITPPWAQ</sequence>
<protein>
    <submittedName>
        <fullName evidence="2">Cupin domain-containing protein</fullName>
    </submittedName>
</protein>
<dbReference type="InterPro" id="IPR013096">
    <property type="entry name" value="Cupin_2"/>
</dbReference>
<dbReference type="Proteomes" id="UP001464923">
    <property type="component" value="Unassembled WGS sequence"/>
</dbReference>
<evidence type="ECO:0000259" key="1">
    <source>
        <dbReference type="Pfam" id="PF07883"/>
    </source>
</evidence>
<dbReference type="Gene3D" id="2.60.120.10">
    <property type="entry name" value="Jelly Rolls"/>
    <property type="match status" value="1"/>
</dbReference>
<keyword evidence="3" id="KW-1185">Reference proteome</keyword>
<dbReference type="InterPro" id="IPR011051">
    <property type="entry name" value="RmlC_Cupin_sf"/>
</dbReference>
<name>A0ABV1JYI1_9PSEU</name>
<dbReference type="RefSeq" id="WP_345640640.1">
    <property type="nucleotide sequence ID" value="NZ_BAABLY010000004.1"/>
</dbReference>
<comment type="caution">
    <text evidence="2">The sequence shown here is derived from an EMBL/GenBank/DDBJ whole genome shotgun (WGS) entry which is preliminary data.</text>
</comment>
<dbReference type="Pfam" id="PF07883">
    <property type="entry name" value="Cupin_2"/>
    <property type="match status" value="1"/>
</dbReference>
<dbReference type="InterPro" id="IPR014710">
    <property type="entry name" value="RmlC-like_jellyroll"/>
</dbReference>
<gene>
    <name evidence="2" type="ORF">WHI96_19545</name>
</gene>